<dbReference type="PANTHER" id="PTHR34754">
    <property type="entry name" value="COILED-COIL DOMAIN-CONTAINING PROTEIN 60"/>
    <property type="match status" value="1"/>
</dbReference>
<feature type="compositionally biased region" description="Polar residues" evidence="1">
    <location>
        <begin position="253"/>
        <end position="268"/>
    </location>
</feature>
<feature type="region of interest" description="Disordered" evidence="1">
    <location>
        <begin position="94"/>
        <end position="116"/>
    </location>
</feature>
<evidence type="ECO:0000256" key="1">
    <source>
        <dbReference type="SAM" id="MobiDB-lite"/>
    </source>
</evidence>
<feature type="region of interest" description="Disordered" evidence="1">
    <location>
        <begin position="176"/>
        <end position="282"/>
    </location>
</feature>
<comment type="caution">
    <text evidence="2">The sequence shown here is derived from an EMBL/GenBank/DDBJ whole genome shotgun (WGS) entry which is preliminary data.</text>
</comment>
<dbReference type="PANTHER" id="PTHR34754:SF1">
    <property type="entry name" value="COILED-COIL DOMAIN-CONTAINING PROTEIN 60"/>
    <property type="match status" value="1"/>
</dbReference>
<sequence length="352" mass="39818">MPSRDPRSYVRAEPLPIPPATGLKLQARSETVFNPTVPSREDVRRWNYHRRKMQMSEQGFNALNYKPYKGIGDPFYLDEKKLILHSLGQWDENQEWETSSSSEEDDDNTSSADAPKASMTAAKFVLRRTRKDLNTLNKEVVKGRSMIRNVRLGHGLFDLIRQERLAKKVAAAAEKKKSLEQQRNQWQAARDSSSDTDSDTGCDLTANPSDLDDDLAKDEDLENYFGPNLQDSHDETGLANGGPSLADEDSRTPRSPTSKMSSAKSRLTSARKKKGAAPRPFTPQHNCLTEVTEYNEEISREALFRQLCALNWILDAMNMEPGYVIPSTVQVYIYIGEALFRQLYKSTSIFCV</sequence>
<evidence type="ECO:0000313" key="2">
    <source>
        <dbReference type="EMBL" id="KAK3782486.1"/>
    </source>
</evidence>
<dbReference type="AlphaFoldDB" id="A0AAE1A8P5"/>
<dbReference type="Proteomes" id="UP001283361">
    <property type="component" value="Unassembled WGS sequence"/>
</dbReference>
<organism evidence="2 3">
    <name type="scientific">Elysia crispata</name>
    <name type="common">lettuce slug</name>
    <dbReference type="NCBI Taxonomy" id="231223"/>
    <lineage>
        <taxon>Eukaryota</taxon>
        <taxon>Metazoa</taxon>
        <taxon>Spiralia</taxon>
        <taxon>Lophotrochozoa</taxon>
        <taxon>Mollusca</taxon>
        <taxon>Gastropoda</taxon>
        <taxon>Heterobranchia</taxon>
        <taxon>Euthyneura</taxon>
        <taxon>Panpulmonata</taxon>
        <taxon>Sacoglossa</taxon>
        <taxon>Placobranchoidea</taxon>
        <taxon>Plakobranchidae</taxon>
        <taxon>Elysia</taxon>
    </lineage>
</organism>
<dbReference type="EMBL" id="JAWDGP010002499">
    <property type="protein sequence ID" value="KAK3782486.1"/>
    <property type="molecule type" value="Genomic_DNA"/>
</dbReference>
<feature type="region of interest" description="Disordered" evidence="1">
    <location>
        <begin position="1"/>
        <end position="21"/>
    </location>
</feature>
<feature type="compositionally biased region" description="Acidic residues" evidence="1">
    <location>
        <begin position="210"/>
        <end position="222"/>
    </location>
</feature>
<dbReference type="InterPro" id="IPR031526">
    <property type="entry name" value="DUF4698"/>
</dbReference>
<keyword evidence="3" id="KW-1185">Reference proteome</keyword>
<dbReference type="Pfam" id="PF15769">
    <property type="entry name" value="DUF4698"/>
    <property type="match status" value="1"/>
</dbReference>
<proteinExistence type="predicted"/>
<reference evidence="2" key="1">
    <citation type="journal article" date="2023" name="G3 (Bethesda)">
        <title>A reference genome for the long-term kleptoplast-retaining sea slug Elysia crispata morphotype clarki.</title>
        <authorList>
            <person name="Eastman K.E."/>
            <person name="Pendleton A.L."/>
            <person name="Shaikh M.A."/>
            <person name="Suttiyut T."/>
            <person name="Ogas R."/>
            <person name="Tomko P."/>
            <person name="Gavelis G."/>
            <person name="Widhalm J.R."/>
            <person name="Wisecaver J.H."/>
        </authorList>
    </citation>
    <scope>NUCLEOTIDE SEQUENCE</scope>
    <source>
        <strain evidence="2">ECLA1</strain>
    </source>
</reference>
<accession>A0AAE1A8P5</accession>
<protein>
    <submittedName>
        <fullName evidence="2">Uncharacterized protein</fullName>
    </submittedName>
</protein>
<feature type="compositionally biased region" description="Basic and acidic residues" evidence="1">
    <location>
        <begin position="1"/>
        <end position="10"/>
    </location>
</feature>
<name>A0AAE1A8P5_9GAST</name>
<gene>
    <name evidence="2" type="ORF">RRG08_012097</name>
</gene>
<evidence type="ECO:0000313" key="3">
    <source>
        <dbReference type="Proteomes" id="UP001283361"/>
    </source>
</evidence>